<evidence type="ECO:0000313" key="1">
    <source>
        <dbReference type="EMBL" id="PHI32143.1"/>
    </source>
</evidence>
<evidence type="ECO:0000313" key="4">
    <source>
        <dbReference type="Proteomes" id="UP000373449"/>
    </source>
</evidence>
<reference evidence="2 4" key="3">
    <citation type="submission" date="2019-03" db="EMBL/GenBank/DDBJ databases">
        <authorList>
            <consortium name="Pathogen Informatics"/>
        </authorList>
    </citation>
    <scope>NUCLEOTIDE SEQUENCE [LARGE SCALE GENOMIC DNA]</scope>
    <source>
        <strain evidence="2 4">NCTC12282</strain>
    </source>
</reference>
<organism evidence="1 3">
    <name type="scientific">Budvicia aquatica</name>
    <dbReference type="NCBI Taxonomy" id="82979"/>
    <lineage>
        <taxon>Bacteria</taxon>
        <taxon>Pseudomonadati</taxon>
        <taxon>Pseudomonadota</taxon>
        <taxon>Gammaproteobacteria</taxon>
        <taxon>Enterobacterales</taxon>
        <taxon>Budviciaceae</taxon>
        <taxon>Budvicia</taxon>
    </lineage>
</organism>
<dbReference type="STRING" id="1111728.GCA_000427805_02167"/>
<sequence>MKITLPDWYDDLFEFECESKGCVLNLTVTVYGQELQFDFYDITRFIQTAKDEVERSDYYNTNNLVILDKVTRENIIGYLNSLNVKPEAQC</sequence>
<reference evidence="3" key="2">
    <citation type="submission" date="2017-09" db="EMBL/GenBank/DDBJ databases">
        <title>FDA dAtabase for Regulatory Grade micrObial Sequences (FDA-ARGOS): Supporting development and validation of Infectious Disease Dx tests.</title>
        <authorList>
            <person name="Minogue T."/>
            <person name="Wolcott M."/>
            <person name="Wasieloski L."/>
            <person name="Aguilar W."/>
            <person name="Moore D."/>
            <person name="Tallon L."/>
            <person name="Sadzewicz L."/>
            <person name="Ott S."/>
            <person name="Zhao X."/>
            <person name="Nagaraj S."/>
            <person name="Vavikolanu K."/>
            <person name="Aluvathingal J."/>
            <person name="Nadendla S."/>
            <person name="Sichtig H."/>
        </authorList>
    </citation>
    <scope>NUCLEOTIDE SEQUENCE [LARGE SCALE GENOMIC DNA]</scope>
    <source>
        <strain evidence="3">FDAARGOS_387</strain>
    </source>
</reference>
<dbReference type="EMBL" id="CAADJA010000002">
    <property type="protein sequence ID" value="VFS53298.1"/>
    <property type="molecule type" value="Genomic_DNA"/>
</dbReference>
<proteinExistence type="predicted"/>
<reference evidence="1" key="1">
    <citation type="submission" date="2017-09" db="EMBL/GenBank/DDBJ databases">
        <title>FDA dAtabase for Regulatory Grade micrObial Sequences (FDA-ARGOS): Supporting development and validation of Infectious Disease Dx tests.</title>
        <authorList>
            <person name="Minogue T."/>
            <person name="Wolcott M."/>
            <person name="Wasieloski L."/>
            <person name="Aguilar W."/>
            <person name="Moore D."/>
            <person name="Tallon L.J."/>
            <person name="Sadzewicz L."/>
            <person name="Ott S."/>
            <person name="Zhao X."/>
            <person name="Nagaraj S."/>
            <person name="Vavikolanu K."/>
            <person name="Aluvathingal J."/>
            <person name="Nadendla S."/>
            <person name="Sichtig H."/>
        </authorList>
    </citation>
    <scope>NUCLEOTIDE SEQUENCE</scope>
    <source>
        <strain evidence="1">FDAARGOS_387</strain>
    </source>
</reference>
<dbReference type="AlphaFoldDB" id="A0A2C6DTW0"/>
<accession>A0A2C6DTW0</accession>
<dbReference type="RefSeq" id="WP_029094887.1">
    <property type="nucleotide sequence ID" value="NZ_CAADJA010000002.1"/>
</dbReference>
<evidence type="ECO:0000313" key="3">
    <source>
        <dbReference type="Proteomes" id="UP000224974"/>
    </source>
</evidence>
<dbReference type="Proteomes" id="UP000224974">
    <property type="component" value="Unassembled WGS sequence"/>
</dbReference>
<dbReference type="Proteomes" id="UP000373449">
    <property type="component" value="Unassembled WGS sequence"/>
</dbReference>
<dbReference type="OrthoDB" id="513474at2"/>
<protein>
    <submittedName>
        <fullName evidence="1">Uncharacterized protein</fullName>
    </submittedName>
</protein>
<keyword evidence="3" id="KW-1185">Reference proteome</keyword>
<evidence type="ECO:0000313" key="2">
    <source>
        <dbReference type="EMBL" id="VFS53298.1"/>
    </source>
</evidence>
<gene>
    <name evidence="1" type="ORF">CRN84_23890</name>
    <name evidence="2" type="ORF">NCTC12282_06420</name>
</gene>
<name>A0A2C6DTW0_9GAMM</name>
<dbReference type="EMBL" id="PDDX01000001">
    <property type="protein sequence ID" value="PHI32143.1"/>
    <property type="molecule type" value="Genomic_DNA"/>
</dbReference>